<keyword evidence="5" id="KW-1185">Reference proteome</keyword>
<comment type="caution">
    <text evidence="4">The sequence shown here is derived from an EMBL/GenBank/DDBJ whole genome shotgun (WGS) entry which is preliminary data.</text>
</comment>
<proteinExistence type="inferred from homology"/>
<dbReference type="Pfam" id="PF00823">
    <property type="entry name" value="PPE"/>
    <property type="match status" value="1"/>
</dbReference>
<dbReference type="InterPro" id="IPR000030">
    <property type="entry name" value="PPE_dom"/>
</dbReference>
<dbReference type="Pfam" id="PF12484">
    <property type="entry name" value="PPE-SVP"/>
    <property type="match status" value="1"/>
</dbReference>
<dbReference type="AlphaFoldDB" id="A0A7I9Z589"/>
<reference evidence="4 5" key="1">
    <citation type="journal article" date="2019" name="Emerg. Microbes Infect.">
        <title>Comprehensive subspecies identification of 175 nontuberculous mycobacteria species based on 7547 genomic profiles.</title>
        <authorList>
            <person name="Matsumoto Y."/>
            <person name="Kinjo T."/>
            <person name="Motooka D."/>
            <person name="Nabeya D."/>
            <person name="Jung N."/>
            <person name="Uechi K."/>
            <person name="Horii T."/>
            <person name="Iida T."/>
            <person name="Fujita J."/>
            <person name="Nakamura S."/>
        </authorList>
    </citation>
    <scope>NUCLEOTIDE SEQUENCE [LARGE SCALE GENOMIC DNA]</scope>
    <source>
        <strain evidence="4 5">JCM 30726</strain>
    </source>
</reference>
<dbReference type="RefSeq" id="WP_163708503.1">
    <property type="nucleotide sequence ID" value="NZ_BLLA01000001.1"/>
</dbReference>
<dbReference type="SUPFAM" id="SSF140459">
    <property type="entry name" value="PE/PPE dimer-like"/>
    <property type="match status" value="1"/>
</dbReference>
<accession>A0A7I9Z589</accession>
<evidence type="ECO:0000313" key="4">
    <source>
        <dbReference type="EMBL" id="GFG96039.1"/>
    </source>
</evidence>
<dbReference type="InterPro" id="IPR038332">
    <property type="entry name" value="PPE_sf"/>
</dbReference>
<dbReference type="EMBL" id="BLLA01000001">
    <property type="protein sequence ID" value="GFG96039.1"/>
    <property type="molecule type" value="Genomic_DNA"/>
</dbReference>
<sequence>MFVDFAMLAPEINSARMYAGPGSGPMLVAASAWNGLAAELRSAALSYGSVLSSLTSEEWHGPASAAMAAAATPYVAWMSTTAAQAEQAAAQAEAAAAAYEAAFAATVPPPAIAANRTQLAALVATNVLGQNTPAIAATEAQYGEMWAQDAATMYGYAGSSAAATRLAMFTEPAQTTTQDGQARQAGAVAQATGASAGNQQATLSQLNTAVPNALQTLSSPTESSTPSTSGLSSILDPNSNFWNTITSTGALDPAQVVQTVTSSTLIGASAGALNDLASGAPVATGLGTGAQGLSGLAGMGNAGASVSAGLGRASLVGPLSVPPSWAPPAPVASPLASTLGGTPMVAPQPAMAAGMPGMPFGGMGGQGLGRAVPQYGFRPNFVVRPPAAG</sequence>
<gene>
    <name evidence="4" type="primary">PPE31_1</name>
    <name evidence="4" type="ORF">MTIM_19180</name>
</gene>
<dbReference type="Proteomes" id="UP000465301">
    <property type="component" value="Unassembled WGS sequence"/>
</dbReference>
<organism evidence="4 5">
    <name type="scientific">Mycobacterium timonense</name>
    <dbReference type="NCBI Taxonomy" id="701043"/>
    <lineage>
        <taxon>Bacteria</taxon>
        <taxon>Bacillati</taxon>
        <taxon>Actinomycetota</taxon>
        <taxon>Actinomycetes</taxon>
        <taxon>Mycobacteriales</taxon>
        <taxon>Mycobacteriaceae</taxon>
        <taxon>Mycobacterium</taxon>
        <taxon>Mycobacterium avium complex (MAC)</taxon>
    </lineage>
</organism>
<evidence type="ECO:0000259" key="2">
    <source>
        <dbReference type="Pfam" id="PF00823"/>
    </source>
</evidence>
<protein>
    <submittedName>
        <fullName evidence="4">PPE family protein</fullName>
    </submittedName>
</protein>
<comment type="similarity">
    <text evidence="1">Belongs to the mycobacterial PPE family.</text>
</comment>
<dbReference type="GO" id="GO:0052572">
    <property type="term" value="P:response to host immune response"/>
    <property type="evidence" value="ECO:0007669"/>
    <property type="project" value="TreeGrafter"/>
</dbReference>
<dbReference type="InterPro" id="IPR022171">
    <property type="entry name" value="PPE_C"/>
</dbReference>
<dbReference type="PANTHER" id="PTHR46766:SF1">
    <property type="entry name" value="GLUTAMINE-RICH PROTEIN 2"/>
    <property type="match status" value="1"/>
</dbReference>
<evidence type="ECO:0000313" key="5">
    <source>
        <dbReference type="Proteomes" id="UP000465301"/>
    </source>
</evidence>
<dbReference type="FunFam" id="1.20.1260.20:FF:000001">
    <property type="entry name" value="PPE family protein PPE41"/>
    <property type="match status" value="1"/>
</dbReference>
<name>A0A7I9Z589_9MYCO</name>
<feature type="domain" description="PPE family C-terminal" evidence="3">
    <location>
        <begin position="307"/>
        <end position="385"/>
    </location>
</feature>
<feature type="domain" description="PPE" evidence="2">
    <location>
        <begin position="4"/>
        <end position="166"/>
    </location>
</feature>
<evidence type="ECO:0000259" key="3">
    <source>
        <dbReference type="Pfam" id="PF12484"/>
    </source>
</evidence>
<evidence type="ECO:0000256" key="1">
    <source>
        <dbReference type="ARBA" id="ARBA00010652"/>
    </source>
</evidence>
<dbReference type="PANTHER" id="PTHR46766">
    <property type="entry name" value="GLUTAMINE-RICH PROTEIN 2"/>
    <property type="match status" value="1"/>
</dbReference>
<dbReference type="Gene3D" id="1.20.1260.20">
    <property type="entry name" value="PPE superfamily"/>
    <property type="match status" value="1"/>
</dbReference>